<evidence type="ECO:0000259" key="8">
    <source>
        <dbReference type="PROSITE" id="PS50109"/>
    </source>
</evidence>
<evidence type="ECO:0000313" key="9">
    <source>
        <dbReference type="EMBL" id="PZE18125.1"/>
    </source>
</evidence>
<keyword evidence="3" id="KW-0597">Phosphoprotein</keyword>
<dbReference type="Pfam" id="PF00512">
    <property type="entry name" value="HisKA"/>
    <property type="match status" value="1"/>
</dbReference>
<gene>
    <name evidence="9" type="ORF">DNU06_05780</name>
</gene>
<evidence type="ECO:0000256" key="6">
    <source>
        <dbReference type="ARBA" id="ARBA00023012"/>
    </source>
</evidence>
<name>A0A2W1NF66_9FLAO</name>
<dbReference type="GO" id="GO:0000155">
    <property type="term" value="F:phosphorelay sensor kinase activity"/>
    <property type="evidence" value="ECO:0007669"/>
    <property type="project" value="InterPro"/>
</dbReference>
<organism evidence="9 10">
    <name type="scientific">Putridiphycobacter roseus</name>
    <dbReference type="NCBI Taxonomy" id="2219161"/>
    <lineage>
        <taxon>Bacteria</taxon>
        <taxon>Pseudomonadati</taxon>
        <taxon>Bacteroidota</taxon>
        <taxon>Flavobacteriia</taxon>
        <taxon>Flavobacteriales</taxon>
        <taxon>Crocinitomicaceae</taxon>
        <taxon>Putridiphycobacter</taxon>
    </lineage>
</organism>
<feature type="domain" description="Histidine kinase" evidence="8">
    <location>
        <begin position="214"/>
        <end position="414"/>
    </location>
</feature>
<sequence>MKLITKTNQNYIFTILIVLPIACFLLFFSLKNFFSEEVDEKLKVDELRIIEKLRTNPEIISLAPIIEVYKLDNPIKAEPEIKNVLIYDPVENENEPYRELTSTKQINGNWYLIKVRHSIIENKDFLIAIGITMGFIMLLVFGFLLFLNNKLTLKLWQPFYYNLDKLNSFSLNAPQELVLIDSKIEEFQDLKKALITLTNKLQKDFKTLREFTENASHEIQTPLSIISIHLDEVLQEEHTTKTYKKLYTCYQSVQRLSKLNKKLLLLAKLDNNQFTAKTNVIINTLFSEKIDELMPLIAEKKLAIHTINKSDFIFDTDPFLANILLSNLLSNAIKHSIPETLIEIKITSTSFFITNQSHSTLSADLIFDRFKKGNDSNNSTGLGLSIVKKIAVLSNLTIQVSTDGPSFKITLTKV</sequence>
<dbReference type="GO" id="GO:0005886">
    <property type="term" value="C:plasma membrane"/>
    <property type="evidence" value="ECO:0007669"/>
    <property type="project" value="TreeGrafter"/>
</dbReference>
<comment type="catalytic activity">
    <reaction evidence="1">
        <text>ATP + protein L-histidine = ADP + protein N-phospho-L-histidine.</text>
        <dbReference type="EC" id="2.7.13.3"/>
    </reaction>
</comment>
<keyword evidence="7" id="KW-0472">Membrane</keyword>
<dbReference type="EC" id="2.7.13.3" evidence="2"/>
<dbReference type="InterPro" id="IPR003594">
    <property type="entry name" value="HATPase_dom"/>
</dbReference>
<keyword evidence="7" id="KW-1133">Transmembrane helix</keyword>
<dbReference type="InterPro" id="IPR036097">
    <property type="entry name" value="HisK_dim/P_sf"/>
</dbReference>
<accession>A0A2W1NF66</accession>
<dbReference type="OrthoDB" id="1522504at2"/>
<evidence type="ECO:0000256" key="7">
    <source>
        <dbReference type="SAM" id="Phobius"/>
    </source>
</evidence>
<dbReference type="Pfam" id="PF02518">
    <property type="entry name" value="HATPase_c"/>
    <property type="match status" value="1"/>
</dbReference>
<dbReference type="InterPro" id="IPR003661">
    <property type="entry name" value="HisK_dim/P_dom"/>
</dbReference>
<keyword evidence="7" id="KW-0812">Transmembrane</keyword>
<dbReference type="EMBL" id="QKSB01000002">
    <property type="protein sequence ID" value="PZE18125.1"/>
    <property type="molecule type" value="Genomic_DNA"/>
</dbReference>
<evidence type="ECO:0000256" key="3">
    <source>
        <dbReference type="ARBA" id="ARBA00022553"/>
    </source>
</evidence>
<keyword evidence="4" id="KW-0808">Transferase</keyword>
<dbReference type="Gene3D" id="1.10.287.130">
    <property type="match status" value="1"/>
</dbReference>
<dbReference type="RefSeq" id="WP_111062278.1">
    <property type="nucleotide sequence ID" value="NZ_JBHUCU010000002.1"/>
</dbReference>
<dbReference type="SUPFAM" id="SSF55874">
    <property type="entry name" value="ATPase domain of HSP90 chaperone/DNA topoisomerase II/histidine kinase"/>
    <property type="match status" value="1"/>
</dbReference>
<keyword evidence="6" id="KW-0902">Two-component regulatory system</keyword>
<dbReference type="AlphaFoldDB" id="A0A2W1NF66"/>
<evidence type="ECO:0000256" key="4">
    <source>
        <dbReference type="ARBA" id="ARBA00022679"/>
    </source>
</evidence>
<evidence type="ECO:0000256" key="5">
    <source>
        <dbReference type="ARBA" id="ARBA00022777"/>
    </source>
</evidence>
<dbReference type="GO" id="GO:0016036">
    <property type="term" value="P:cellular response to phosphate starvation"/>
    <property type="evidence" value="ECO:0007669"/>
    <property type="project" value="TreeGrafter"/>
</dbReference>
<dbReference type="SMART" id="SM00388">
    <property type="entry name" value="HisKA"/>
    <property type="match status" value="1"/>
</dbReference>
<keyword evidence="10" id="KW-1185">Reference proteome</keyword>
<dbReference type="InterPro" id="IPR005467">
    <property type="entry name" value="His_kinase_dom"/>
</dbReference>
<dbReference type="InterPro" id="IPR050351">
    <property type="entry name" value="BphY/WalK/GraS-like"/>
</dbReference>
<dbReference type="Proteomes" id="UP000249248">
    <property type="component" value="Unassembled WGS sequence"/>
</dbReference>
<feature type="transmembrane region" description="Helical" evidence="7">
    <location>
        <begin position="125"/>
        <end position="147"/>
    </location>
</feature>
<dbReference type="PROSITE" id="PS50109">
    <property type="entry name" value="HIS_KIN"/>
    <property type="match status" value="1"/>
</dbReference>
<dbReference type="PANTHER" id="PTHR45453:SF1">
    <property type="entry name" value="PHOSPHATE REGULON SENSOR PROTEIN PHOR"/>
    <property type="match status" value="1"/>
</dbReference>
<dbReference type="SUPFAM" id="SSF47384">
    <property type="entry name" value="Homodimeric domain of signal transducing histidine kinase"/>
    <property type="match status" value="1"/>
</dbReference>
<comment type="caution">
    <text evidence="9">The sequence shown here is derived from an EMBL/GenBank/DDBJ whole genome shotgun (WGS) entry which is preliminary data.</text>
</comment>
<reference evidence="9 10" key="1">
    <citation type="submission" date="2018-06" db="EMBL/GenBank/DDBJ databases">
        <title>The draft genome sequence of Crocinitomix sp. SM1701.</title>
        <authorList>
            <person name="Zhang X."/>
        </authorList>
    </citation>
    <scope>NUCLEOTIDE SEQUENCE [LARGE SCALE GENOMIC DNA]</scope>
    <source>
        <strain evidence="9 10">SM1701</strain>
    </source>
</reference>
<dbReference type="Gene3D" id="3.30.565.10">
    <property type="entry name" value="Histidine kinase-like ATPase, C-terminal domain"/>
    <property type="match status" value="1"/>
</dbReference>
<protein>
    <recommendedName>
        <fullName evidence="2">histidine kinase</fullName>
        <ecNumber evidence="2">2.7.13.3</ecNumber>
    </recommendedName>
</protein>
<evidence type="ECO:0000256" key="1">
    <source>
        <dbReference type="ARBA" id="ARBA00000085"/>
    </source>
</evidence>
<dbReference type="PANTHER" id="PTHR45453">
    <property type="entry name" value="PHOSPHATE REGULON SENSOR PROTEIN PHOR"/>
    <property type="match status" value="1"/>
</dbReference>
<keyword evidence="5 9" id="KW-0418">Kinase</keyword>
<dbReference type="CDD" id="cd00082">
    <property type="entry name" value="HisKA"/>
    <property type="match status" value="1"/>
</dbReference>
<feature type="transmembrane region" description="Helical" evidence="7">
    <location>
        <begin position="12"/>
        <end position="30"/>
    </location>
</feature>
<evidence type="ECO:0000256" key="2">
    <source>
        <dbReference type="ARBA" id="ARBA00012438"/>
    </source>
</evidence>
<proteinExistence type="predicted"/>
<dbReference type="SMART" id="SM00387">
    <property type="entry name" value="HATPase_c"/>
    <property type="match status" value="1"/>
</dbReference>
<dbReference type="GO" id="GO:0004721">
    <property type="term" value="F:phosphoprotein phosphatase activity"/>
    <property type="evidence" value="ECO:0007669"/>
    <property type="project" value="TreeGrafter"/>
</dbReference>
<evidence type="ECO:0000313" key="10">
    <source>
        <dbReference type="Proteomes" id="UP000249248"/>
    </source>
</evidence>
<dbReference type="InterPro" id="IPR036890">
    <property type="entry name" value="HATPase_C_sf"/>
</dbReference>